<feature type="region of interest" description="Disordered" evidence="1">
    <location>
        <begin position="969"/>
        <end position="990"/>
    </location>
</feature>
<dbReference type="EMBL" id="WWBZ02000033">
    <property type="protein sequence ID" value="KAF4306641.1"/>
    <property type="molecule type" value="Genomic_DNA"/>
</dbReference>
<dbReference type="InterPro" id="IPR013320">
    <property type="entry name" value="ConA-like_dom_sf"/>
</dbReference>
<dbReference type="PANTHER" id="PTHR37536">
    <property type="entry name" value="PUTATIVE (AFU_ORTHOLOGUE AFUA_3G02970)-RELATED"/>
    <property type="match status" value="1"/>
</dbReference>
<reference evidence="3" key="1">
    <citation type="submission" date="2020-04" db="EMBL/GenBank/DDBJ databases">
        <title>Genome Assembly and Annotation of Botryosphaeria dothidea sdau 11-99, a Latent Pathogen of Apple Fruit Ring Rot in China.</title>
        <authorList>
            <person name="Yu C."/>
            <person name="Diao Y."/>
            <person name="Lu Q."/>
            <person name="Zhao J."/>
            <person name="Cui S."/>
            <person name="Peng C."/>
            <person name="He B."/>
            <person name="Liu H."/>
        </authorList>
    </citation>
    <scope>NUCLEOTIDE SEQUENCE [LARGE SCALE GENOMIC DNA]</scope>
    <source>
        <strain evidence="3">Sdau11-99</strain>
    </source>
</reference>
<feature type="signal peptide" evidence="2">
    <location>
        <begin position="1"/>
        <end position="25"/>
    </location>
</feature>
<dbReference type="InterPro" id="IPR038656">
    <property type="entry name" value="Peptidase_G1_sf"/>
</dbReference>
<dbReference type="CDD" id="cd13426">
    <property type="entry name" value="Peptidase_G1"/>
    <property type="match status" value="3"/>
</dbReference>
<evidence type="ECO:0000256" key="1">
    <source>
        <dbReference type="SAM" id="MobiDB-lite"/>
    </source>
</evidence>
<name>A0A8H4N5G6_9PEZI</name>
<sequence>MRVTKLLSGAFAVLLGLLLIDFAFAAPLDSNDGDLVNGYLTPGNSHGTNINASAITSIFAMDGAGDKLGGAVFKQPPSSHFTAVQGTFTVPKPSMPVGQAVVQVGFGGTTDSNNYWLQVGVLLYTEASGAAGYKAFHVWYPVSDFTFDDAELSISEGDQLTLRVESYSTTEGVAIIENHTTGKGIHKIVTSPAGAPQLLGHHAEWFVAQPVGQLLTNFGVVKFTDAVAYTSDGKNFGPDKGTFLASIVDDGKTLTDTVVNGRELTITYTPKTQPHARESYRASFPGLLTRSTKVSHYPDPFSGAKRYAPDGKKIKSVAGTFTIPGLAAGSELSPEGYTTAIWVGIEGDHLLQVGVVMALNATTGAVKISPTADFLDDVVFYWDDGELVNSVGDVLSLRAEFLSPASGALYIENETTKQSISKNVTLKSTTDPGSFGRQADWVVEAVQYEPTGTMPNFGEVKFTGCKVTLDDGTVIEGIKSASEIFMRTEDHIAIADVDLHDDQVMITYNPHRNDTDPDVPHTHTTVTNTERGTVTTTDVSTAYLASTTTVQVSVTAGHRSFETPHDETWRADDDEVNVNAVSLAAAHPAYLLTPRNSKDQHSRANITGPSWSGAVVNLPNPGPEPFFTDAFGKFNVPHARTASIAGLHQFDGHDQGVAIWVGISGGGGGLLQAGVSFYFHHDTGNVQLIAWTELFPQGSVNVDDHDLTVKPDDIISVCIHRNNLTTGTVIIENETRGQKFQKTIFATQEKENVVGGSAEWIIENFLWPNNTVADFGKVHFTDCHALLSNGSFIGVASSANHLFSYDKEGPPLLLSDVDITSDHDLTVQFDPRVADKDSMHSGLTVTVAGPTTTITGYATQTQHARSILEPNMDSPAEQSSFPAVFTAPGHSHGVSVATSHDGQSPYTTTSSYGPYTTSGNEPFTTVTNGADIEKSLETEMTWFPAVYTAPGHSHGVSVATTHDGQPLYTTESSYGPYTTSGNEPFVTITN</sequence>
<dbReference type="Pfam" id="PF01828">
    <property type="entry name" value="Peptidase_A4"/>
    <property type="match status" value="3"/>
</dbReference>
<gene>
    <name evidence="3" type="ORF">GTA08_BOTSDO05300</name>
</gene>
<dbReference type="SUPFAM" id="SSF49899">
    <property type="entry name" value="Concanavalin A-like lectins/glucanases"/>
    <property type="match status" value="3"/>
</dbReference>
<comment type="caution">
    <text evidence="3">The sequence shown here is derived from an EMBL/GenBank/DDBJ whole genome shotgun (WGS) entry which is preliminary data.</text>
</comment>
<accession>A0A8H4N5G6</accession>
<evidence type="ECO:0000256" key="2">
    <source>
        <dbReference type="SAM" id="SignalP"/>
    </source>
</evidence>
<evidence type="ECO:0000313" key="4">
    <source>
        <dbReference type="Proteomes" id="UP000572817"/>
    </source>
</evidence>
<dbReference type="Gene3D" id="2.60.120.700">
    <property type="entry name" value="Peptidase G1"/>
    <property type="match status" value="3"/>
</dbReference>
<dbReference type="OrthoDB" id="2862635at2759"/>
<dbReference type="GO" id="GO:0006508">
    <property type="term" value="P:proteolysis"/>
    <property type="evidence" value="ECO:0007669"/>
    <property type="project" value="InterPro"/>
</dbReference>
<dbReference type="AlphaFoldDB" id="A0A8H4N5G6"/>
<dbReference type="Proteomes" id="UP000572817">
    <property type="component" value="Unassembled WGS sequence"/>
</dbReference>
<evidence type="ECO:0000313" key="3">
    <source>
        <dbReference type="EMBL" id="KAF4306641.1"/>
    </source>
</evidence>
<dbReference type="InterPro" id="IPR000250">
    <property type="entry name" value="Peptidase_G1"/>
</dbReference>
<proteinExistence type="predicted"/>
<organism evidence="3 4">
    <name type="scientific">Botryosphaeria dothidea</name>
    <dbReference type="NCBI Taxonomy" id="55169"/>
    <lineage>
        <taxon>Eukaryota</taxon>
        <taxon>Fungi</taxon>
        <taxon>Dikarya</taxon>
        <taxon>Ascomycota</taxon>
        <taxon>Pezizomycotina</taxon>
        <taxon>Dothideomycetes</taxon>
        <taxon>Dothideomycetes incertae sedis</taxon>
        <taxon>Botryosphaeriales</taxon>
        <taxon>Botryosphaeriaceae</taxon>
        <taxon>Botryosphaeria</taxon>
    </lineage>
</organism>
<protein>
    <submittedName>
        <fullName evidence="3">Uncharacterized protein</fullName>
    </submittedName>
</protein>
<feature type="chain" id="PRO_5034009869" evidence="2">
    <location>
        <begin position="26"/>
        <end position="990"/>
    </location>
</feature>
<keyword evidence="2" id="KW-0732">Signal</keyword>
<dbReference type="PANTHER" id="PTHR37536:SF1">
    <property type="entry name" value="ASPERGILLOPEPSIN, PUTAITVE (AFU_ORTHOLOGUE AFUA_7G01200)"/>
    <property type="match status" value="1"/>
</dbReference>
<keyword evidence="4" id="KW-1185">Reference proteome</keyword>
<dbReference type="GO" id="GO:0070007">
    <property type="term" value="F:glutamic-type endopeptidase activity"/>
    <property type="evidence" value="ECO:0007669"/>
    <property type="project" value="InterPro"/>
</dbReference>